<evidence type="ECO:0000256" key="1">
    <source>
        <dbReference type="SAM" id="MobiDB-lite"/>
    </source>
</evidence>
<evidence type="ECO:0000313" key="4">
    <source>
        <dbReference type="Proteomes" id="UP000030671"/>
    </source>
</evidence>
<name>W4JP20_HETIT</name>
<feature type="transmembrane region" description="Helical" evidence="2">
    <location>
        <begin position="63"/>
        <end position="85"/>
    </location>
</feature>
<keyword evidence="4" id="KW-1185">Reference proteome</keyword>
<evidence type="ECO:0000313" key="3">
    <source>
        <dbReference type="EMBL" id="ETW74815.1"/>
    </source>
</evidence>
<keyword evidence="2" id="KW-0812">Transmembrane</keyword>
<protein>
    <submittedName>
        <fullName evidence="3">Uncharacterized protein</fullName>
    </submittedName>
</protein>
<organism evidence="3 4">
    <name type="scientific">Heterobasidion irregulare (strain TC 32-1)</name>
    <dbReference type="NCBI Taxonomy" id="747525"/>
    <lineage>
        <taxon>Eukaryota</taxon>
        <taxon>Fungi</taxon>
        <taxon>Dikarya</taxon>
        <taxon>Basidiomycota</taxon>
        <taxon>Agaricomycotina</taxon>
        <taxon>Agaricomycetes</taxon>
        <taxon>Russulales</taxon>
        <taxon>Bondarzewiaceae</taxon>
        <taxon>Heterobasidion</taxon>
        <taxon>Heterobasidion annosum species complex</taxon>
    </lineage>
</organism>
<proteinExistence type="predicted"/>
<dbReference type="RefSeq" id="XP_009553291.1">
    <property type="nucleotide sequence ID" value="XM_009554996.1"/>
</dbReference>
<reference evidence="3 4" key="1">
    <citation type="journal article" date="2012" name="New Phytol.">
        <title>Insight into trade-off between wood decay and parasitism from the genome of a fungal forest pathogen.</title>
        <authorList>
            <person name="Olson A."/>
            <person name="Aerts A."/>
            <person name="Asiegbu F."/>
            <person name="Belbahri L."/>
            <person name="Bouzid O."/>
            <person name="Broberg A."/>
            <person name="Canback B."/>
            <person name="Coutinho P.M."/>
            <person name="Cullen D."/>
            <person name="Dalman K."/>
            <person name="Deflorio G."/>
            <person name="van Diepen L.T."/>
            <person name="Dunand C."/>
            <person name="Duplessis S."/>
            <person name="Durling M."/>
            <person name="Gonthier P."/>
            <person name="Grimwood J."/>
            <person name="Fossdal C.G."/>
            <person name="Hansson D."/>
            <person name="Henrissat B."/>
            <person name="Hietala A."/>
            <person name="Himmelstrand K."/>
            <person name="Hoffmeister D."/>
            <person name="Hogberg N."/>
            <person name="James T.Y."/>
            <person name="Karlsson M."/>
            <person name="Kohler A."/>
            <person name="Kues U."/>
            <person name="Lee Y.H."/>
            <person name="Lin Y.C."/>
            <person name="Lind M."/>
            <person name="Lindquist E."/>
            <person name="Lombard V."/>
            <person name="Lucas S."/>
            <person name="Lunden K."/>
            <person name="Morin E."/>
            <person name="Murat C."/>
            <person name="Park J."/>
            <person name="Raffaello T."/>
            <person name="Rouze P."/>
            <person name="Salamov A."/>
            <person name="Schmutz J."/>
            <person name="Solheim H."/>
            <person name="Stahlberg J."/>
            <person name="Velez H."/>
            <person name="de Vries R.P."/>
            <person name="Wiebenga A."/>
            <person name="Woodward S."/>
            <person name="Yakovlev I."/>
            <person name="Garbelotto M."/>
            <person name="Martin F."/>
            <person name="Grigoriev I.V."/>
            <person name="Stenlid J."/>
        </authorList>
    </citation>
    <scope>NUCLEOTIDE SEQUENCE [LARGE SCALE GENOMIC DNA]</scope>
    <source>
        <strain evidence="3 4">TC 32-1</strain>
    </source>
</reference>
<keyword evidence="2" id="KW-0472">Membrane</keyword>
<dbReference type="eggNOG" id="ENOG502SAMB">
    <property type="taxonomic scope" value="Eukaryota"/>
</dbReference>
<evidence type="ECO:0000256" key="2">
    <source>
        <dbReference type="SAM" id="Phobius"/>
    </source>
</evidence>
<dbReference type="GeneID" id="20678040"/>
<dbReference type="InParanoid" id="W4JP20"/>
<dbReference type="OrthoDB" id="5570013at2759"/>
<dbReference type="Proteomes" id="UP000030671">
    <property type="component" value="Unassembled WGS sequence"/>
</dbReference>
<gene>
    <name evidence="3" type="ORF">HETIRDRAFT_482614</name>
</gene>
<dbReference type="KEGG" id="hir:HETIRDRAFT_482614"/>
<dbReference type="STRING" id="747525.W4JP20"/>
<accession>W4JP20</accession>
<sequence>MIIVDTAPLRKGNPPDDAEAAEAAAQPPPPAYSGYQPAQNYPSTTQIYVIPAQASRVSTTRRFFKAFLVAALIWALTGIFVRSFVELVAYSHHRRPYPGAYQNGPNWEGGHWPPPPRLPMHPHERPVKCVHGPEWTPIGAAPGTYPRQFIANTQLDLPFDSDTLFLLSRGSLSHGIVRIIEDDHVGAGDKVQVSIEVRYYSQEALSRANVCSLTRGHRENGIGIFTSDHRENRREQQLQFDVTVRLPSDAETLYIPAFETDLKLFAHYLGPLASAYTFGSVLLKTSNFPIDVQSIDAYRAKISTENAAIRGSFNVSTSLELATSNAPIEADVSLYNSQSNHATSLRLATRNGPIKAALRLYTDSLRSSFKVDATTSNSPLTITNNVSPPDSILRLSAETSNSPAHVLLASAYEGTFSVGTSLFSPVVDRNTRKEDPSGRGRERSVNVRNVRGGVVEGAVSWEPSELPRGGAGEVSLRTSNSPVTLIL</sequence>
<dbReference type="HOGENOM" id="CLU_037980_2_0_1"/>
<dbReference type="EMBL" id="KI925467">
    <property type="protein sequence ID" value="ETW74815.1"/>
    <property type="molecule type" value="Genomic_DNA"/>
</dbReference>
<feature type="region of interest" description="Disordered" evidence="1">
    <location>
        <begin position="1"/>
        <end position="36"/>
    </location>
</feature>
<dbReference type="AlphaFoldDB" id="W4JP20"/>
<keyword evidence="2" id="KW-1133">Transmembrane helix</keyword>